<feature type="compositionally biased region" description="Low complexity" evidence="1">
    <location>
        <begin position="1"/>
        <end position="15"/>
    </location>
</feature>
<accession>A0A8K0MRG9</accession>
<sequence>MNSGNEESGSGSGSSIQTRGIDGKIQQESKNVNDTLKQTEVQIRKEGIATTSSISAHTSPRDDQQDVNKEDKVLSLSLQNHQLMTMSDGMENATKMENMNQMCVMKEKAETKGPPMMVDEIFDTILPPRLGYAGGCGPGPKPPSQA</sequence>
<feature type="region of interest" description="Disordered" evidence="1">
    <location>
        <begin position="1"/>
        <end position="71"/>
    </location>
</feature>
<protein>
    <submittedName>
        <fullName evidence="2">Uncharacterized protein</fullName>
    </submittedName>
</protein>
<dbReference type="AlphaFoldDB" id="A0A8K0MRG9"/>
<dbReference type="EMBL" id="VOIH02000002">
    <property type="protein sequence ID" value="KAF3455359.1"/>
    <property type="molecule type" value="Genomic_DNA"/>
</dbReference>
<dbReference type="Proteomes" id="UP000796880">
    <property type="component" value="Unassembled WGS sequence"/>
</dbReference>
<reference evidence="2" key="1">
    <citation type="submission" date="2020-03" db="EMBL/GenBank/DDBJ databases">
        <title>A high-quality chromosome-level genome assembly of a woody plant with both climbing and erect habits, Rhamnella rubrinervis.</title>
        <authorList>
            <person name="Lu Z."/>
            <person name="Yang Y."/>
            <person name="Zhu X."/>
            <person name="Sun Y."/>
        </authorList>
    </citation>
    <scope>NUCLEOTIDE SEQUENCE</scope>
    <source>
        <strain evidence="2">BYM</strain>
        <tissue evidence="2">Leaf</tissue>
    </source>
</reference>
<keyword evidence="3" id="KW-1185">Reference proteome</keyword>
<dbReference type="OrthoDB" id="1921870at2759"/>
<gene>
    <name evidence="2" type="ORF">FNV43_RR05810</name>
</gene>
<comment type="caution">
    <text evidence="2">The sequence shown here is derived from an EMBL/GenBank/DDBJ whole genome shotgun (WGS) entry which is preliminary data.</text>
</comment>
<feature type="compositionally biased region" description="Basic and acidic residues" evidence="1">
    <location>
        <begin position="59"/>
        <end position="71"/>
    </location>
</feature>
<feature type="compositionally biased region" description="Polar residues" evidence="1">
    <location>
        <begin position="28"/>
        <end position="41"/>
    </location>
</feature>
<evidence type="ECO:0000256" key="1">
    <source>
        <dbReference type="SAM" id="MobiDB-lite"/>
    </source>
</evidence>
<proteinExistence type="predicted"/>
<evidence type="ECO:0000313" key="3">
    <source>
        <dbReference type="Proteomes" id="UP000796880"/>
    </source>
</evidence>
<evidence type="ECO:0000313" key="2">
    <source>
        <dbReference type="EMBL" id="KAF3455359.1"/>
    </source>
</evidence>
<feature type="compositionally biased region" description="Low complexity" evidence="1">
    <location>
        <begin position="48"/>
        <end position="58"/>
    </location>
</feature>
<name>A0A8K0MRG9_9ROSA</name>
<organism evidence="2 3">
    <name type="scientific">Rhamnella rubrinervis</name>
    <dbReference type="NCBI Taxonomy" id="2594499"/>
    <lineage>
        <taxon>Eukaryota</taxon>
        <taxon>Viridiplantae</taxon>
        <taxon>Streptophyta</taxon>
        <taxon>Embryophyta</taxon>
        <taxon>Tracheophyta</taxon>
        <taxon>Spermatophyta</taxon>
        <taxon>Magnoliopsida</taxon>
        <taxon>eudicotyledons</taxon>
        <taxon>Gunneridae</taxon>
        <taxon>Pentapetalae</taxon>
        <taxon>rosids</taxon>
        <taxon>fabids</taxon>
        <taxon>Rosales</taxon>
        <taxon>Rhamnaceae</taxon>
        <taxon>rhamnoid group</taxon>
        <taxon>Rhamneae</taxon>
        <taxon>Rhamnella</taxon>
    </lineage>
</organism>